<sequence>MFFDPAGFEGVEKPGYLLAQLCLTRESLQLSAITLIYKPEPEPNGAIAFCMSAKDYQLKELNNL</sequence>
<keyword evidence="2" id="KW-1185">Reference proteome</keyword>
<gene>
    <name evidence="1" type="ORF">RNAN_3796</name>
</gene>
<comment type="caution">
    <text evidence="1">The sequence shown here is derived from an EMBL/GenBank/DDBJ whole genome shotgun (WGS) entry which is preliminary data.</text>
</comment>
<name>I1E391_9GAMM</name>
<protein>
    <submittedName>
        <fullName evidence="1">Uncharacterized protein</fullName>
    </submittedName>
</protein>
<accession>I1E391</accession>
<dbReference type="Proteomes" id="UP000004374">
    <property type="component" value="Unassembled WGS sequence"/>
</dbReference>
<evidence type="ECO:0000313" key="2">
    <source>
        <dbReference type="Proteomes" id="UP000004374"/>
    </source>
</evidence>
<proteinExistence type="predicted"/>
<dbReference type="AlphaFoldDB" id="I1E391"/>
<reference evidence="1 2" key="1">
    <citation type="journal article" date="2012" name="J. Bacteriol.">
        <title>Genome Sequence of the Protease-Producing Bacterium Rheinheimera nanhaiensis E407-8T, Isolated from Deep-Sea Sediment of the South China Sea.</title>
        <authorList>
            <person name="Zhang X.-Y."/>
            <person name="Zhang Y.-J."/>
            <person name="Qin Q.-L."/>
            <person name="Xie B.-B."/>
            <person name="Chen X.-L."/>
            <person name="Zhou B.-C."/>
            <person name="Zhang Y.-Z."/>
        </authorList>
    </citation>
    <scope>NUCLEOTIDE SEQUENCE [LARGE SCALE GENOMIC DNA]</scope>
    <source>
        <strain evidence="1 2">E407-8</strain>
    </source>
</reference>
<evidence type="ECO:0000313" key="1">
    <source>
        <dbReference type="EMBL" id="GAB60765.1"/>
    </source>
</evidence>
<dbReference type="EMBL" id="BAFK01000051">
    <property type="protein sequence ID" value="GAB60765.1"/>
    <property type="molecule type" value="Genomic_DNA"/>
</dbReference>
<organism evidence="1 2">
    <name type="scientific">Rheinheimera nanhaiensis E407-8</name>
    <dbReference type="NCBI Taxonomy" id="562729"/>
    <lineage>
        <taxon>Bacteria</taxon>
        <taxon>Pseudomonadati</taxon>
        <taxon>Pseudomonadota</taxon>
        <taxon>Gammaproteobacteria</taxon>
        <taxon>Chromatiales</taxon>
        <taxon>Chromatiaceae</taxon>
        <taxon>Rheinheimera</taxon>
    </lineage>
</organism>